<accession>A0ABM7UIL3</accession>
<feature type="region of interest" description="Disordered" evidence="1">
    <location>
        <begin position="18"/>
        <end position="73"/>
    </location>
</feature>
<dbReference type="RefSeq" id="WP_242935403.1">
    <property type="nucleotide sequence ID" value="NZ_AP025028.1"/>
</dbReference>
<keyword evidence="3" id="KW-1185">Reference proteome</keyword>
<dbReference type="Proteomes" id="UP000245263">
    <property type="component" value="Chromosome 1"/>
</dbReference>
<gene>
    <name evidence="2" type="ORF">LPTSP3_g15230</name>
</gene>
<reference evidence="2 3" key="1">
    <citation type="submission" date="2021-08" db="EMBL/GenBank/DDBJ databases">
        <title>Complete genome sequence of Leptospira kobayashii strain E30.</title>
        <authorList>
            <person name="Nakao R."/>
            <person name="Nakamura S."/>
            <person name="Masuzawa T."/>
            <person name="Koizumi N."/>
        </authorList>
    </citation>
    <scope>NUCLEOTIDE SEQUENCE [LARGE SCALE GENOMIC DNA]</scope>
    <source>
        <strain evidence="2 3">E30</strain>
    </source>
</reference>
<dbReference type="EMBL" id="AP025028">
    <property type="protein sequence ID" value="BDA78593.1"/>
    <property type="molecule type" value="Genomic_DNA"/>
</dbReference>
<organism evidence="2 3">
    <name type="scientific">Leptospira kobayashii</name>
    <dbReference type="NCBI Taxonomy" id="1917830"/>
    <lineage>
        <taxon>Bacteria</taxon>
        <taxon>Pseudomonadati</taxon>
        <taxon>Spirochaetota</taxon>
        <taxon>Spirochaetia</taxon>
        <taxon>Leptospirales</taxon>
        <taxon>Leptospiraceae</taxon>
        <taxon>Leptospira</taxon>
    </lineage>
</organism>
<evidence type="ECO:0000313" key="3">
    <source>
        <dbReference type="Proteomes" id="UP000245263"/>
    </source>
</evidence>
<name>A0ABM7UIL3_9LEPT</name>
<feature type="compositionally biased region" description="Low complexity" evidence="1">
    <location>
        <begin position="53"/>
        <end position="62"/>
    </location>
</feature>
<proteinExistence type="predicted"/>
<evidence type="ECO:0000256" key="1">
    <source>
        <dbReference type="SAM" id="MobiDB-lite"/>
    </source>
</evidence>
<evidence type="ECO:0000313" key="2">
    <source>
        <dbReference type="EMBL" id="BDA78593.1"/>
    </source>
</evidence>
<protein>
    <submittedName>
        <fullName evidence="2">Transposase</fullName>
    </submittedName>
</protein>
<feature type="compositionally biased region" description="Polar residues" evidence="1">
    <location>
        <begin position="27"/>
        <end position="42"/>
    </location>
</feature>
<sequence length="441" mass="50179">MSGIKHLKIGLPLEPTAKQRAGVKMTRSLSPSHTFPPNSTSEADPLLTQGVTSSSRSASPHSAEGKLHPKSLKEENPSTLISHFINTKTFRNSYDYKNPLLMNEEVNRHYKIKSLTILAKLFNKNCDCNEPSLVFLKVKNRDTVGRCSNCQKQVSITSKTPFDNFKLPLSYFSYILHDQILQYPKVVTSTEISRKLNLPYKTAYYLKRRIQVVTSLLNETLQKQLYNELEEYGNKNPIKLPKSGDLRPLIANKPVAVADSVVLYSSSLRANKHRSRRYKTGTSSIYLSNSLGGEQKGILVHTVGVNHGMTFYKSIPLNNQSYLLQDLNSKIPQAIPLFTDEGYTFIWDRPNHRMVNHSKKSSDHRYNLSRERWITKDGVSSNGAEARNNTLKQSFRSYHYISPKWSQLYLDEISFLGNLRYSEGLKKLLLDDTDVGLGDRD</sequence>
<feature type="compositionally biased region" description="Basic and acidic residues" evidence="1">
    <location>
        <begin position="63"/>
        <end position="73"/>
    </location>
</feature>